<evidence type="ECO:0000313" key="2">
    <source>
        <dbReference type="Proteomes" id="UP000178636"/>
    </source>
</evidence>
<protein>
    <submittedName>
        <fullName evidence="1">Uncharacterized protein</fullName>
    </submittedName>
</protein>
<name>A0A1G2DFM5_9BACT</name>
<evidence type="ECO:0000313" key="1">
    <source>
        <dbReference type="EMBL" id="OGZ12435.1"/>
    </source>
</evidence>
<gene>
    <name evidence="1" type="ORF">A3C93_04610</name>
</gene>
<organism evidence="1 2">
    <name type="scientific">Candidatus Lloydbacteria bacterium RIFCSPHIGHO2_02_FULL_54_17</name>
    <dbReference type="NCBI Taxonomy" id="1798664"/>
    <lineage>
        <taxon>Bacteria</taxon>
        <taxon>Candidatus Lloydiibacteriota</taxon>
    </lineage>
</organism>
<accession>A0A1G2DFM5</accession>
<dbReference type="EMBL" id="MHLO01000018">
    <property type="protein sequence ID" value="OGZ12435.1"/>
    <property type="molecule type" value="Genomic_DNA"/>
</dbReference>
<dbReference type="Proteomes" id="UP000178636">
    <property type="component" value="Unassembled WGS sequence"/>
</dbReference>
<reference evidence="1 2" key="1">
    <citation type="journal article" date="2016" name="Nat. Commun.">
        <title>Thousands of microbial genomes shed light on interconnected biogeochemical processes in an aquifer system.</title>
        <authorList>
            <person name="Anantharaman K."/>
            <person name="Brown C.T."/>
            <person name="Hug L.A."/>
            <person name="Sharon I."/>
            <person name="Castelle C.J."/>
            <person name="Probst A.J."/>
            <person name="Thomas B.C."/>
            <person name="Singh A."/>
            <person name="Wilkins M.J."/>
            <person name="Karaoz U."/>
            <person name="Brodie E.L."/>
            <person name="Williams K.H."/>
            <person name="Hubbard S.S."/>
            <person name="Banfield J.F."/>
        </authorList>
    </citation>
    <scope>NUCLEOTIDE SEQUENCE [LARGE SCALE GENOMIC DNA]</scope>
</reference>
<dbReference type="AlphaFoldDB" id="A0A1G2DFM5"/>
<dbReference type="STRING" id="1798664.A3C93_04610"/>
<sequence length="70" mass="7754">MEMAENGKLAEERTGKIEVHVCDQGHYGSSTCGECRHDLSNLDPMPTHCPNCKIKLNWGIPTYNEGGSDF</sequence>
<proteinExistence type="predicted"/>
<comment type="caution">
    <text evidence="1">The sequence shown here is derived from an EMBL/GenBank/DDBJ whole genome shotgun (WGS) entry which is preliminary data.</text>
</comment>